<feature type="transmembrane region" description="Helical" evidence="2">
    <location>
        <begin position="324"/>
        <end position="343"/>
    </location>
</feature>
<dbReference type="Proteomes" id="UP000176420">
    <property type="component" value="Unassembled WGS sequence"/>
</dbReference>
<evidence type="ECO:0008006" key="5">
    <source>
        <dbReference type="Google" id="ProtNLM"/>
    </source>
</evidence>
<dbReference type="InterPro" id="IPR036457">
    <property type="entry name" value="PPM-type-like_dom_sf"/>
</dbReference>
<keyword evidence="2" id="KW-1133">Transmembrane helix</keyword>
<feature type="region of interest" description="Disordered" evidence="1">
    <location>
        <begin position="300"/>
        <end position="319"/>
    </location>
</feature>
<dbReference type="AlphaFoldDB" id="A0A1G2BGH6"/>
<evidence type="ECO:0000256" key="2">
    <source>
        <dbReference type="SAM" id="Phobius"/>
    </source>
</evidence>
<sequence>MKSPSHLAELFIGKDDGRSTVKVFTATPTPLEEKNLGVLFAVMEIDSQEEVNNEILDIIVEEIDNHYYQAESFEVESAFEHALQKANNRLQEIIGEIGEDWLVNLNLVIGVQKEKQLVFTNLGRMIALMIHNGKIIDVLDTAQKKAQEINPVKIFSNVVCGELTPESVIFFATESILDYLSKEKIKRIIAHQTPAEAGQELYNLLADDTTNTNFAALILTKEKKALTQNKTVTALHRPALPHENQDKAQIPNDSMHQLLGKESQTAELLTASIWPSVKKGVKQNLQKIFQKNKPLVSPTSALDPLEPAKTGATSAQPSSPTGQIVLLVLKKIGHALLLLLSLLKRGLTEIYRMIKRAFFKKSYSSASARGRYSNRINNFSLGARIGKALQWFKSLSLVQKIFFIVAIVLLLIFAQMVINKGDKKSTPQEEKSYNEQMTAVDTKTNEGKAAVLYDQTAARKLLIEARDLLNQIPKDSTAYQDRGEALQTTISNQLKQVNKVITLENPQSLLNYNSVNPNVAVSHLVLLGASMYAFDSNNTSVYRGNLEDKSTSITISKPGQGEKFQAVTKASPGTAVAKLNNNSFVVFNPVTENLTPLDLQYAEDKYNIADLKIFGTRLYTLDPKTNDIYKHTKTNDTFSAGVGWVNGDISLENTISMAIDGSIYVLKDNGNVLRLDAGIKDNDFALEEIDPALTHATKIYTDENTKNLYMLDPENKRVAVFTKEGKLTAQYTSENFGDLRDMVVDEANKHMYLLNNTELYEVELQEAQ</sequence>
<evidence type="ECO:0000313" key="3">
    <source>
        <dbReference type="EMBL" id="OGY88242.1"/>
    </source>
</evidence>
<gene>
    <name evidence="3" type="ORF">A2319_03565</name>
</gene>
<keyword evidence="2" id="KW-0812">Transmembrane</keyword>
<protein>
    <recommendedName>
        <fullName evidence="5">PPM-type phosphatase domain-containing protein</fullName>
    </recommendedName>
</protein>
<dbReference type="SUPFAM" id="SSF101898">
    <property type="entry name" value="NHL repeat"/>
    <property type="match status" value="1"/>
</dbReference>
<comment type="caution">
    <text evidence="3">The sequence shown here is derived from an EMBL/GenBank/DDBJ whole genome shotgun (WGS) entry which is preliminary data.</text>
</comment>
<accession>A0A1G2BGH6</accession>
<dbReference type="EMBL" id="MHKI01000003">
    <property type="protein sequence ID" value="OGY88242.1"/>
    <property type="molecule type" value="Genomic_DNA"/>
</dbReference>
<dbReference type="Gene3D" id="3.60.40.10">
    <property type="entry name" value="PPM-type phosphatase domain"/>
    <property type="match status" value="1"/>
</dbReference>
<reference evidence="3 4" key="1">
    <citation type="journal article" date="2016" name="Nat. Commun.">
        <title>Thousands of microbial genomes shed light on interconnected biogeochemical processes in an aquifer system.</title>
        <authorList>
            <person name="Anantharaman K."/>
            <person name="Brown C.T."/>
            <person name="Hug L.A."/>
            <person name="Sharon I."/>
            <person name="Castelle C.J."/>
            <person name="Probst A.J."/>
            <person name="Thomas B.C."/>
            <person name="Singh A."/>
            <person name="Wilkins M.J."/>
            <person name="Karaoz U."/>
            <person name="Brodie E.L."/>
            <person name="Williams K.H."/>
            <person name="Hubbard S.S."/>
            <person name="Banfield J.F."/>
        </authorList>
    </citation>
    <scope>NUCLEOTIDE SEQUENCE [LARGE SCALE GENOMIC DNA]</scope>
</reference>
<keyword evidence="2" id="KW-0472">Membrane</keyword>
<dbReference type="SUPFAM" id="SSF81606">
    <property type="entry name" value="PP2C-like"/>
    <property type="match status" value="1"/>
</dbReference>
<dbReference type="InterPro" id="IPR011042">
    <property type="entry name" value="6-blade_b-propeller_TolB-like"/>
</dbReference>
<organism evidence="3 4">
    <name type="scientific">Candidatus Kerfeldbacteria bacterium RIFOXYB2_FULL_38_14</name>
    <dbReference type="NCBI Taxonomy" id="1798547"/>
    <lineage>
        <taxon>Bacteria</taxon>
        <taxon>Candidatus Kerfeldiibacteriota</taxon>
    </lineage>
</organism>
<dbReference type="Gene3D" id="2.120.10.30">
    <property type="entry name" value="TolB, C-terminal domain"/>
    <property type="match status" value="1"/>
</dbReference>
<evidence type="ECO:0000313" key="4">
    <source>
        <dbReference type="Proteomes" id="UP000176420"/>
    </source>
</evidence>
<evidence type="ECO:0000256" key="1">
    <source>
        <dbReference type="SAM" id="MobiDB-lite"/>
    </source>
</evidence>
<feature type="transmembrane region" description="Helical" evidence="2">
    <location>
        <begin position="397"/>
        <end position="418"/>
    </location>
</feature>
<name>A0A1G2BGH6_9BACT</name>
<proteinExistence type="predicted"/>